<dbReference type="AlphaFoldDB" id="A0A5B9PNE1"/>
<keyword evidence="3" id="KW-1185">Reference proteome</keyword>
<organism evidence="2 3">
    <name type="scientific">Mariniblastus fucicola</name>
    <dbReference type="NCBI Taxonomy" id="980251"/>
    <lineage>
        <taxon>Bacteria</taxon>
        <taxon>Pseudomonadati</taxon>
        <taxon>Planctomycetota</taxon>
        <taxon>Planctomycetia</taxon>
        <taxon>Pirellulales</taxon>
        <taxon>Pirellulaceae</taxon>
        <taxon>Mariniblastus</taxon>
    </lineage>
</organism>
<dbReference type="EMBL" id="CP042912">
    <property type="protein sequence ID" value="QEG24061.1"/>
    <property type="molecule type" value="Genomic_DNA"/>
</dbReference>
<keyword evidence="2" id="KW-0328">Glycosyltransferase</keyword>
<reference evidence="2 3" key="1">
    <citation type="submission" date="2019-08" db="EMBL/GenBank/DDBJ databases">
        <title>Deep-cultivation of Planctomycetes and their phenomic and genomic characterization uncovers novel biology.</title>
        <authorList>
            <person name="Wiegand S."/>
            <person name="Jogler M."/>
            <person name="Boedeker C."/>
            <person name="Pinto D."/>
            <person name="Vollmers J."/>
            <person name="Rivas-Marin E."/>
            <person name="Kohn T."/>
            <person name="Peeters S.H."/>
            <person name="Heuer A."/>
            <person name="Rast P."/>
            <person name="Oberbeckmann S."/>
            <person name="Bunk B."/>
            <person name="Jeske O."/>
            <person name="Meyerdierks A."/>
            <person name="Storesund J.E."/>
            <person name="Kallscheuer N."/>
            <person name="Luecker S."/>
            <person name="Lage O.M."/>
            <person name="Pohl T."/>
            <person name="Merkel B.J."/>
            <person name="Hornburger P."/>
            <person name="Mueller R.-W."/>
            <person name="Bruemmer F."/>
            <person name="Labrenz M."/>
            <person name="Spormann A.M."/>
            <person name="Op den Camp H."/>
            <person name="Overmann J."/>
            <person name="Amann R."/>
            <person name="Jetten M.S.M."/>
            <person name="Mascher T."/>
            <person name="Medema M.H."/>
            <person name="Devos D.P."/>
            <person name="Kaster A.-K."/>
            <person name="Ovreas L."/>
            <person name="Rohde M."/>
            <person name="Galperin M.Y."/>
            <person name="Jogler C."/>
        </authorList>
    </citation>
    <scope>NUCLEOTIDE SEQUENCE [LARGE SCALE GENOMIC DNA]</scope>
    <source>
        <strain evidence="2 3">FC18</strain>
    </source>
</reference>
<dbReference type="InterPro" id="IPR001173">
    <property type="entry name" value="Glyco_trans_2-like"/>
</dbReference>
<dbReference type="STRING" id="980251.GCA_001642875_04123"/>
<dbReference type="KEGG" id="mff:MFFC18_39770"/>
<dbReference type="PANTHER" id="PTHR48090:SF7">
    <property type="entry name" value="RFBJ PROTEIN"/>
    <property type="match status" value="1"/>
</dbReference>
<evidence type="ECO:0000313" key="2">
    <source>
        <dbReference type="EMBL" id="QEG24061.1"/>
    </source>
</evidence>
<dbReference type="Pfam" id="PF00535">
    <property type="entry name" value="Glycos_transf_2"/>
    <property type="match status" value="1"/>
</dbReference>
<dbReference type="InterPro" id="IPR050256">
    <property type="entry name" value="Glycosyltransferase_2"/>
</dbReference>
<feature type="domain" description="Glycosyltransferase 2-like" evidence="1">
    <location>
        <begin position="10"/>
        <end position="170"/>
    </location>
</feature>
<dbReference type="CDD" id="cd04179">
    <property type="entry name" value="DPM_DPG-synthase_like"/>
    <property type="match status" value="1"/>
</dbReference>
<gene>
    <name evidence="2" type="ORF">MFFC18_39770</name>
</gene>
<evidence type="ECO:0000259" key="1">
    <source>
        <dbReference type="Pfam" id="PF00535"/>
    </source>
</evidence>
<dbReference type="PANTHER" id="PTHR48090">
    <property type="entry name" value="UNDECAPRENYL-PHOSPHATE 4-DEOXY-4-FORMAMIDO-L-ARABINOSE TRANSFERASE-RELATED"/>
    <property type="match status" value="1"/>
</dbReference>
<dbReference type="RefSeq" id="WP_075082388.1">
    <property type="nucleotide sequence ID" value="NZ_CP042912.1"/>
</dbReference>
<proteinExistence type="predicted"/>
<name>A0A5B9PNE1_9BACT</name>
<dbReference type="EC" id="2.4.1.54" evidence="2"/>
<sequence length="248" mass="27518">MSQQSSFLTVLPVFNEVATVDEVLDLVVKYADDVLVVDDGSTDGTSDLLAKRQDVKLLPHGVNKGYGAALITGFQFAADNGYEFVVTIDCDGQHEPQRIRDFVARIESSDADIVSGSRYLEEFGADTSAPAERQKINQIITKTIGDCMDIELTDAFCGFKAYRVESLKKLELTETGYAMPLELWVQAACQELKVVEVAVPRIYLDENRSFGEELDNADSRLEYYRSVINAALKRLPGGCDKLREQRVG</sequence>
<dbReference type="SUPFAM" id="SSF53448">
    <property type="entry name" value="Nucleotide-diphospho-sugar transferases"/>
    <property type="match status" value="1"/>
</dbReference>
<dbReference type="OrthoDB" id="9810303at2"/>
<protein>
    <submittedName>
        <fullName evidence="2">Undecaprenyl-phosphate mannosyltransferase</fullName>
        <ecNumber evidence="2">2.4.1.54</ecNumber>
    </submittedName>
</protein>
<dbReference type="GO" id="GO:0047267">
    <property type="term" value="F:undecaprenyl-phosphate mannosyltransferase activity"/>
    <property type="evidence" value="ECO:0007669"/>
    <property type="project" value="UniProtKB-EC"/>
</dbReference>
<dbReference type="Gene3D" id="3.90.550.10">
    <property type="entry name" value="Spore Coat Polysaccharide Biosynthesis Protein SpsA, Chain A"/>
    <property type="match status" value="1"/>
</dbReference>
<accession>A0A5B9PNE1</accession>
<dbReference type="Proteomes" id="UP000322214">
    <property type="component" value="Chromosome"/>
</dbReference>
<dbReference type="InterPro" id="IPR029044">
    <property type="entry name" value="Nucleotide-diphossugar_trans"/>
</dbReference>
<keyword evidence="2" id="KW-0808">Transferase</keyword>
<evidence type="ECO:0000313" key="3">
    <source>
        <dbReference type="Proteomes" id="UP000322214"/>
    </source>
</evidence>